<comment type="caution">
    <text evidence="1">The sequence shown here is derived from an EMBL/GenBank/DDBJ whole genome shotgun (WGS) entry which is preliminary data.</text>
</comment>
<reference evidence="1 2" key="1">
    <citation type="submission" date="2016-01" db="EMBL/GenBank/DDBJ databases">
        <title>Genome sequencing of Roseivirga seohaensis SW-152.</title>
        <authorList>
            <person name="Selvaratnam C."/>
            <person name="Thevarajoo S."/>
            <person name="Goh K.M."/>
            <person name="Ee R."/>
            <person name="Chan K.-G."/>
            <person name="Chong C.S."/>
        </authorList>
    </citation>
    <scope>NUCLEOTIDE SEQUENCE [LARGE SCALE GENOMIC DNA]</scope>
    <source>
        <strain evidence="1 2">SW-152</strain>
    </source>
</reference>
<sequence length="345" mass="40677">MANIFTISTATHLLQIEEARHQLSCEADDNYLIVFGHYRDCYDQLHGKVDPSSWTEVYYFYSFLYFLFDDRGIPKRYTRIYKRCLYMFAYGRLLRRIKKWGAIKKLFTVNILSNDIYLRRLMNEADFERMVLFDDGSSTITLADKIDQQVSEGNNPVVINEVRLPEAVTFFSSYRIKLHRPGDQLIINQFNLQQRKIKNLDNFGEKVYFLGAPLGRIYMKPDVYLTVLRRVSKYFKGHDVYYIPHRTENKAEIDEVEKIFKILTIDAPAEKILMDGQVERPAILASCFSSGLVNVSAIFSSTERLKVKAFYLNSEDLLVHHDRIRKIYRSFEMLDHNRIEVVKDY</sequence>
<accession>A0A150XME2</accession>
<name>A0A150XME2_9BACT</name>
<evidence type="ECO:0000313" key="1">
    <source>
        <dbReference type="EMBL" id="KYG79874.1"/>
    </source>
</evidence>
<evidence type="ECO:0008006" key="3">
    <source>
        <dbReference type="Google" id="ProtNLM"/>
    </source>
</evidence>
<dbReference type="EMBL" id="LRPB01000048">
    <property type="protein sequence ID" value="KYG79874.1"/>
    <property type="molecule type" value="Genomic_DNA"/>
</dbReference>
<organism evidence="1 2">
    <name type="scientific">Roseivirga seohaensis</name>
    <dbReference type="NCBI Taxonomy" id="1914963"/>
    <lineage>
        <taxon>Bacteria</taxon>
        <taxon>Pseudomonadati</taxon>
        <taxon>Bacteroidota</taxon>
        <taxon>Cytophagia</taxon>
        <taxon>Cytophagales</taxon>
        <taxon>Roseivirgaceae</taxon>
        <taxon>Roseivirga</taxon>
    </lineage>
</organism>
<evidence type="ECO:0000313" key="2">
    <source>
        <dbReference type="Proteomes" id="UP000075663"/>
    </source>
</evidence>
<dbReference type="Proteomes" id="UP000075663">
    <property type="component" value="Unassembled WGS sequence"/>
</dbReference>
<dbReference type="STRING" id="1914963.AWW67_11225"/>
<protein>
    <recommendedName>
        <fullName evidence="3">Glycosyltransferase family 52</fullName>
    </recommendedName>
</protein>
<dbReference type="AlphaFoldDB" id="A0A150XME2"/>
<proteinExistence type="predicted"/>
<dbReference type="RefSeq" id="WP_062302903.1">
    <property type="nucleotide sequence ID" value="NZ_LRPB01000048.1"/>
</dbReference>
<gene>
    <name evidence="1" type="ORF">AWW67_11225</name>
</gene>